<dbReference type="RefSeq" id="WP_113607494.1">
    <property type="nucleotide sequence ID" value="NZ_POAF01000005.1"/>
</dbReference>
<evidence type="ECO:0000313" key="2">
    <source>
        <dbReference type="Proteomes" id="UP000252167"/>
    </source>
</evidence>
<reference evidence="1 2" key="1">
    <citation type="submission" date="2018-01" db="EMBL/GenBank/DDBJ databases">
        <title>Glutamicibacter soli strain NHPC-3 Whole genome sequence and assembly.</title>
        <authorList>
            <person name="Choudhury P."/>
            <person name="Gupta D."/>
            <person name="Sengupta K."/>
            <person name="Jawed A."/>
            <person name="Sultana N."/>
            <person name="Saha P."/>
        </authorList>
    </citation>
    <scope>NUCLEOTIDE SEQUENCE [LARGE SCALE GENOMIC DNA]</scope>
    <source>
        <strain evidence="1 2">NHPC-3</strain>
    </source>
</reference>
<comment type="caution">
    <text evidence="1">The sequence shown here is derived from an EMBL/GenBank/DDBJ whole genome shotgun (WGS) entry which is preliminary data.</text>
</comment>
<dbReference type="Proteomes" id="UP000252167">
    <property type="component" value="Unassembled WGS sequence"/>
</dbReference>
<dbReference type="AlphaFoldDB" id="A0A365YD55"/>
<sequence>MCQTVLWAINAHSFTERFVAETASRLGVAPQDTELRIKSSRVRSSSRHFELVPNMCNCGSLVGLGPGKKPSDGLDPQTLIAWLHVLPSIAEHVSRIAILSCWSPAEAEIVPRRASGIQVSQLAEQSLRSLPGDSLLTIDYR</sequence>
<evidence type="ECO:0000313" key="1">
    <source>
        <dbReference type="EMBL" id="RBM00636.1"/>
    </source>
</evidence>
<keyword evidence="2" id="KW-1185">Reference proteome</keyword>
<dbReference type="EMBL" id="POAF01000005">
    <property type="protein sequence ID" value="RBM00636.1"/>
    <property type="molecule type" value="Genomic_DNA"/>
</dbReference>
<gene>
    <name evidence="1" type="ORF">C1H84_11905</name>
</gene>
<organism evidence="1 2">
    <name type="scientific">Glutamicibacter soli</name>
    <dbReference type="NCBI Taxonomy" id="453836"/>
    <lineage>
        <taxon>Bacteria</taxon>
        <taxon>Bacillati</taxon>
        <taxon>Actinomycetota</taxon>
        <taxon>Actinomycetes</taxon>
        <taxon>Micrococcales</taxon>
        <taxon>Micrococcaceae</taxon>
        <taxon>Glutamicibacter</taxon>
    </lineage>
</organism>
<proteinExistence type="predicted"/>
<protein>
    <submittedName>
        <fullName evidence="1">Uncharacterized protein</fullName>
    </submittedName>
</protein>
<name>A0A365YD55_9MICC</name>
<accession>A0A365YD55</accession>